<dbReference type="PROSITE" id="PS50943">
    <property type="entry name" value="HTH_CROC1"/>
    <property type="match status" value="1"/>
</dbReference>
<name>A0ABW3FVJ3_9PSEU</name>
<sequence>MTTSPFLTSSPILLRRSLGIGLANLRQRAGLHQREAAERLSVQRATIGHYESGRNLPSVGDLEALLRLYGAEDQIEHFRALRDGARRGENWWQKIAQIPSWFDHYLGLESGAASIDSFDTMYLPGLLQTEAYAEAMFHAHQRFQDDQIHQLVRVRRQRRHILDREERPAQLRVVLDESVLYRRQGDRDVMQAQLRALLDDIEHERITLRILPLDVGSFSGQHDHPFKLLTFPENMIGDQPVVYVELLGEPKYYEEAGEIELYQQAMADLLNAAADLRDSRTLVERAAKEAAK</sequence>
<dbReference type="Pfam" id="PF13560">
    <property type="entry name" value="HTH_31"/>
    <property type="match status" value="1"/>
</dbReference>
<dbReference type="InterPro" id="IPR043917">
    <property type="entry name" value="DUF5753"/>
</dbReference>
<organism evidence="2 3">
    <name type="scientific">Saccharopolyspora rosea</name>
    <dbReference type="NCBI Taxonomy" id="524884"/>
    <lineage>
        <taxon>Bacteria</taxon>
        <taxon>Bacillati</taxon>
        <taxon>Actinomycetota</taxon>
        <taxon>Actinomycetes</taxon>
        <taxon>Pseudonocardiales</taxon>
        <taxon>Pseudonocardiaceae</taxon>
        <taxon>Saccharopolyspora</taxon>
    </lineage>
</organism>
<evidence type="ECO:0000313" key="2">
    <source>
        <dbReference type="EMBL" id="MFD0922150.1"/>
    </source>
</evidence>
<dbReference type="SUPFAM" id="SSF47413">
    <property type="entry name" value="lambda repressor-like DNA-binding domains"/>
    <property type="match status" value="1"/>
</dbReference>
<dbReference type="EMBL" id="JBHTIW010000018">
    <property type="protein sequence ID" value="MFD0922150.1"/>
    <property type="molecule type" value="Genomic_DNA"/>
</dbReference>
<accession>A0ABW3FVJ3</accession>
<dbReference type="InterPro" id="IPR010982">
    <property type="entry name" value="Lambda_DNA-bd_dom_sf"/>
</dbReference>
<dbReference type="Proteomes" id="UP001597018">
    <property type="component" value="Unassembled WGS sequence"/>
</dbReference>
<dbReference type="SMART" id="SM00530">
    <property type="entry name" value="HTH_XRE"/>
    <property type="match status" value="1"/>
</dbReference>
<dbReference type="CDD" id="cd00093">
    <property type="entry name" value="HTH_XRE"/>
    <property type="match status" value="1"/>
</dbReference>
<evidence type="ECO:0000313" key="3">
    <source>
        <dbReference type="Proteomes" id="UP001597018"/>
    </source>
</evidence>
<reference evidence="3" key="1">
    <citation type="journal article" date="2019" name="Int. J. Syst. Evol. Microbiol.">
        <title>The Global Catalogue of Microorganisms (GCM) 10K type strain sequencing project: providing services to taxonomists for standard genome sequencing and annotation.</title>
        <authorList>
            <consortium name="The Broad Institute Genomics Platform"/>
            <consortium name="The Broad Institute Genome Sequencing Center for Infectious Disease"/>
            <person name="Wu L."/>
            <person name="Ma J."/>
        </authorList>
    </citation>
    <scope>NUCLEOTIDE SEQUENCE [LARGE SCALE GENOMIC DNA]</scope>
    <source>
        <strain evidence="3">CCUG 56401</strain>
    </source>
</reference>
<protein>
    <submittedName>
        <fullName evidence="2">Helix-turn-helix domain-containing protein</fullName>
    </submittedName>
</protein>
<dbReference type="RefSeq" id="WP_263251533.1">
    <property type="nucleotide sequence ID" value="NZ_BAABLT010000046.1"/>
</dbReference>
<gene>
    <name evidence="2" type="ORF">ACFQ16_20595</name>
</gene>
<proteinExistence type="predicted"/>
<dbReference type="Pfam" id="PF19054">
    <property type="entry name" value="DUF5753"/>
    <property type="match status" value="1"/>
</dbReference>
<keyword evidence="3" id="KW-1185">Reference proteome</keyword>
<comment type="caution">
    <text evidence="2">The sequence shown here is derived from an EMBL/GenBank/DDBJ whole genome shotgun (WGS) entry which is preliminary data.</text>
</comment>
<feature type="domain" description="HTH cro/C1-type" evidence="1">
    <location>
        <begin position="22"/>
        <end position="78"/>
    </location>
</feature>
<dbReference type="Gene3D" id="1.10.260.40">
    <property type="entry name" value="lambda repressor-like DNA-binding domains"/>
    <property type="match status" value="1"/>
</dbReference>
<dbReference type="InterPro" id="IPR001387">
    <property type="entry name" value="Cro/C1-type_HTH"/>
</dbReference>
<evidence type="ECO:0000259" key="1">
    <source>
        <dbReference type="PROSITE" id="PS50943"/>
    </source>
</evidence>